<dbReference type="VEuPathDB" id="TriTrypDB:ECC02_011426"/>
<feature type="compositionally biased region" description="Basic and acidic residues" evidence="1">
    <location>
        <begin position="132"/>
        <end position="143"/>
    </location>
</feature>
<dbReference type="VEuPathDB" id="TriTrypDB:TcCLB.510805.70"/>
<proteinExistence type="predicted"/>
<dbReference type="VEuPathDB" id="TriTrypDB:TcYC6_0150550"/>
<dbReference type="EMBL" id="PRFC01000017">
    <property type="protein sequence ID" value="PWV17674.1"/>
    <property type="molecule type" value="Genomic_DNA"/>
</dbReference>
<reference evidence="3 4" key="1">
    <citation type="journal article" date="2018" name="Microb. Genom.">
        <title>Expanding an expanded genome: long-read sequencing of Trypanosoma cruzi.</title>
        <authorList>
            <person name="Berna L."/>
            <person name="Rodriguez M."/>
            <person name="Chiribao M.L."/>
            <person name="Parodi-Talice A."/>
            <person name="Pita S."/>
            <person name="Rijo G."/>
            <person name="Alvarez-Valin F."/>
            <person name="Robello C."/>
        </authorList>
    </citation>
    <scope>NUCLEOTIDE SEQUENCE [LARGE SCALE GENOMIC DNA]</scope>
    <source>
        <strain evidence="3 4">TCC</strain>
    </source>
</reference>
<evidence type="ECO:0000313" key="4">
    <source>
        <dbReference type="Proteomes" id="UP000246078"/>
    </source>
</evidence>
<dbReference type="VEuPathDB" id="TriTrypDB:TCSYLVIO_002022"/>
<dbReference type="Pfam" id="PF01456">
    <property type="entry name" value="Mucin"/>
    <property type="match status" value="1"/>
</dbReference>
<dbReference type="VEuPathDB" id="TriTrypDB:TcCLB.511603.60"/>
<organism evidence="3 4">
    <name type="scientific">Trypanosoma cruzi</name>
    <dbReference type="NCBI Taxonomy" id="5693"/>
    <lineage>
        <taxon>Eukaryota</taxon>
        <taxon>Discoba</taxon>
        <taxon>Euglenozoa</taxon>
        <taxon>Kinetoplastea</taxon>
        <taxon>Metakinetoplastina</taxon>
        <taxon>Trypanosomatida</taxon>
        <taxon>Trypanosomatidae</taxon>
        <taxon>Trypanosoma</taxon>
        <taxon>Schizotrypanum</taxon>
    </lineage>
</organism>
<dbReference type="VEuPathDB" id="TriTrypDB:TcG_12306"/>
<protein>
    <submittedName>
        <fullName evidence="3">Putative mucin TcMUCII</fullName>
    </submittedName>
</protein>
<sequence>MTTCRLLCALLVLALCCCPSVCASATPEKPKVDLIGPDPSPSRTVVQETLQATSQSGPQGLKPVLDQDRVNGEKRVLTDQDPQTDNAHNPVNREGTDDDTGLQSLSDVSAKQAHEEAEGHAKKTTTATITKSPEDDRNSKPEADTNATSPMPSAPVIKPSEASAHTTMTTTTQAPTTTTTTTTITTTTEAPTTTTTRAPSHLREVDGSLSSSAWVCAPLLLAASALAYTAVG</sequence>
<dbReference type="VEuPathDB" id="TriTrypDB:TcCL_ESM07045"/>
<gene>
    <name evidence="3" type="ORF">C3747_17g100</name>
</gene>
<dbReference type="AlphaFoldDB" id="A0A2V2XFZ7"/>
<dbReference type="InterPro" id="IPR000458">
    <property type="entry name" value="Tryp_mucin"/>
</dbReference>
<feature type="compositionally biased region" description="Basic and acidic residues" evidence="1">
    <location>
        <begin position="112"/>
        <end position="121"/>
    </location>
</feature>
<keyword evidence="2" id="KW-0732">Signal</keyword>
<feature type="compositionally biased region" description="Polar residues" evidence="1">
    <location>
        <begin position="80"/>
        <end position="89"/>
    </location>
</feature>
<feature type="compositionally biased region" description="Polar residues" evidence="1">
    <location>
        <begin position="41"/>
        <end position="58"/>
    </location>
</feature>
<feature type="signal peptide" evidence="2">
    <location>
        <begin position="1"/>
        <end position="23"/>
    </location>
</feature>
<dbReference type="VEuPathDB" id="TriTrypDB:Tc_MARK_7395"/>
<dbReference type="VEuPathDB" id="TriTrypDB:TcCLB.506995.40"/>
<feature type="region of interest" description="Disordered" evidence="1">
    <location>
        <begin position="28"/>
        <end position="200"/>
    </location>
</feature>
<comment type="caution">
    <text evidence="3">The sequence shown here is derived from an EMBL/GenBank/DDBJ whole genome shotgun (WGS) entry which is preliminary data.</text>
</comment>
<feature type="compositionally biased region" description="Basic and acidic residues" evidence="1">
    <location>
        <begin position="65"/>
        <end position="78"/>
    </location>
</feature>
<evidence type="ECO:0000313" key="3">
    <source>
        <dbReference type="EMBL" id="PWV17674.1"/>
    </source>
</evidence>
<evidence type="ECO:0000256" key="2">
    <source>
        <dbReference type="SAM" id="SignalP"/>
    </source>
</evidence>
<dbReference type="Proteomes" id="UP000246078">
    <property type="component" value="Unassembled WGS sequence"/>
</dbReference>
<feature type="chain" id="PRO_5030059100" evidence="2">
    <location>
        <begin position="24"/>
        <end position="232"/>
    </location>
</feature>
<dbReference type="VEuPathDB" id="TriTrypDB:TCDM_14056"/>
<feature type="compositionally biased region" description="Low complexity" evidence="1">
    <location>
        <begin position="166"/>
        <end position="196"/>
    </location>
</feature>
<dbReference type="VEuPathDB" id="TriTrypDB:BCY84_10459"/>
<name>A0A2V2XFZ7_TRYCR</name>
<evidence type="ECO:0000256" key="1">
    <source>
        <dbReference type="SAM" id="MobiDB-lite"/>
    </source>
</evidence>
<dbReference type="VEuPathDB" id="TriTrypDB:TcBrA4_0165400"/>
<accession>A0A2V2XFZ7</accession>
<dbReference type="VEuPathDB" id="TriTrypDB:C3747_17g100"/>
<dbReference type="VEuPathDB" id="TriTrypDB:C4B63_50g145"/>